<proteinExistence type="predicted"/>
<evidence type="ECO:0000313" key="2">
    <source>
        <dbReference type="EMBL" id="SDN84097.1"/>
    </source>
</evidence>
<dbReference type="PANTHER" id="PTHR10151:SF120">
    <property type="entry name" value="BIS(5'-ADENOSYL)-TRIPHOSPHATASE"/>
    <property type="match status" value="1"/>
</dbReference>
<dbReference type="OrthoDB" id="1956004at2"/>
<feature type="signal peptide" evidence="1">
    <location>
        <begin position="1"/>
        <end position="27"/>
    </location>
</feature>
<dbReference type="STRING" id="504798.SAMN05421871_103833"/>
<dbReference type="InterPro" id="IPR002591">
    <property type="entry name" value="Phosphodiest/P_Trfase"/>
</dbReference>
<dbReference type="Proteomes" id="UP000199651">
    <property type="component" value="Unassembled WGS sequence"/>
</dbReference>
<dbReference type="EMBL" id="FNJB01000001">
    <property type="protein sequence ID" value="SDN84097.1"/>
    <property type="molecule type" value="Genomic_DNA"/>
</dbReference>
<dbReference type="SUPFAM" id="SSF53649">
    <property type="entry name" value="Alkaline phosphatase-like"/>
    <property type="match status" value="1"/>
</dbReference>
<feature type="chain" id="PRO_5038763353" evidence="1">
    <location>
        <begin position="28"/>
        <end position="500"/>
    </location>
</feature>
<name>A0A1H0ENQ2_9PSEU</name>
<accession>A0A1H0ENQ2</accession>
<dbReference type="PANTHER" id="PTHR10151">
    <property type="entry name" value="ECTONUCLEOTIDE PYROPHOSPHATASE/PHOSPHODIESTERASE"/>
    <property type="match status" value="1"/>
</dbReference>
<dbReference type="InterPro" id="IPR017850">
    <property type="entry name" value="Alkaline_phosphatase_core_sf"/>
</dbReference>
<reference evidence="3" key="1">
    <citation type="submission" date="2016-10" db="EMBL/GenBank/DDBJ databases">
        <authorList>
            <person name="Varghese N."/>
            <person name="Submissions S."/>
        </authorList>
    </citation>
    <scope>NUCLEOTIDE SEQUENCE [LARGE SCALE GENOMIC DNA]</scope>
    <source>
        <strain evidence="3">IBRC-M 10655</strain>
    </source>
</reference>
<dbReference type="Pfam" id="PF01663">
    <property type="entry name" value="Phosphodiest"/>
    <property type="match status" value="1"/>
</dbReference>
<organism evidence="2 3">
    <name type="scientific">Actinokineospora alba</name>
    <dbReference type="NCBI Taxonomy" id="504798"/>
    <lineage>
        <taxon>Bacteria</taxon>
        <taxon>Bacillati</taxon>
        <taxon>Actinomycetota</taxon>
        <taxon>Actinomycetes</taxon>
        <taxon>Pseudonocardiales</taxon>
        <taxon>Pseudonocardiaceae</taxon>
        <taxon>Actinokineospora</taxon>
    </lineage>
</organism>
<evidence type="ECO:0000256" key="1">
    <source>
        <dbReference type="SAM" id="SignalP"/>
    </source>
</evidence>
<evidence type="ECO:0000313" key="3">
    <source>
        <dbReference type="Proteomes" id="UP000199651"/>
    </source>
</evidence>
<dbReference type="Gene3D" id="3.40.720.10">
    <property type="entry name" value="Alkaline Phosphatase, subunit A"/>
    <property type="match status" value="1"/>
</dbReference>
<gene>
    <name evidence="2" type="ORF">SAMN05192558_10136</name>
</gene>
<dbReference type="AlphaFoldDB" id="A0A1H0ENQ2"/>
<dbReference type="GO" id="GO:0016787">
    <property type="term" value="F:hydrolase activity"/>
    <property type="evidence" value="ECO:0007669"/>
    <property type="project" value="UniProtKB-ARBA"/>
</dbReference>
<sequence length="500" mass="52292">MSRVPTLLGAVALAATFAIVVPTADSAAALRPKKVVVFGIDGLLFDKIAPVNAPTLDSLIASGRSSKTSLYANPMAPTLSGPGWATLATGVWPDKHKVTSNNWGTSTNLAQYPDFLTRLESANSALSTYAIADWSPLTSDSVGKAIFTSAIDKRETVSDAPGYAAADATIATKAATHLRDTGPDASFVYFGEVDIAGHSCGATGSCYTKAIENTDKHMGTVINAIKARPTYADEDWTFLVSTDHGHTNSGGHGGSSVAERSSFIIQTGPGVPAGTFAVKPKNVDVATTVLGIHGVTAALDGQVLGTPSTDPFEGVTLKPRVDETGIPTDVLGWTKTVPSGWGIDNTGMGTGGMAEWRGWSLTNDDFWTRTQADQQRESNVRARGVFAVADSDEWADKTTSGTFNSTLVSAPYAVTAGRTATIGFGSHYLKEGAETATVSVSFNGGAETQLLKYTADAVAKLERLTVPVPSGATSMVVKWRLTNGANNWYWAVDNPSVSVS</sequence>
<keyword evidence="3" id="KW-1185">Reference proteome</keyword>
<dbReference type="RefSeq" id="WP_091368067.1">
    <property type="nucleotide sequence ID" value="NZ_FNDV01000003.1"/>
</dbReference>
<keyword evidence="1" id="KW-0732">Signal</keyword>
<protein>
    <submittedName>
        <fullName evidence="2">Type I phosphodiesterase / nucleotide pyrophosphatase</fullName>
    </submittedName>
</protein>